<protein>
    <submittedName>
        <fullName evidence="10">Response regulator transcription factor</fullName>
    </submittedName>
</protein>
<dbReference type="Proteomes" id="UP000824019">
    <property type="component" value="Unassembled WGS sequence"/>
</dbReference>
<comment type="caution">
    <text evidence="10">The sequence shown here is derived from an EMBL/GenBank/DDBJ whole genome shotgun (WGS) entry which is preliminary data.</text>
</comment>
<dbReference type="Pfam" id="PF00072">
    <property type="entry name" value="Response_reg"/>
    <property type="match status" value="1"/>
</dbReference>
<dbReference type="PANTHER" id="PTHR48111:SF1">
    <property type="entry name" value="TWO-COMPONENT RESPONSE REGULATOR ORR33"/>
    <property type="match status" value="1"/>
</dbReference>
<organism evidence="10 11">
    <name type="scientific">Campylobacter concisus</name>
    <dbReference type="NCBI Taxonomy" id="199"/>
    <lineage>
        <taxon>Bacteria</taxon>
        <taxon>Pseudomonadati</taxon>
        <taxon>Campylobacterota</taxon>
        <taxon>Epsilonproteobacteria</taxon>
        <taxon>Campylobacterales</taxon>
        <taxon>Campylobacteraceae</taxon>
        <taxon>Campylobacter</taxon>
    </lineage>
</organism>
<dbReference type="GO" id="GO:0032993">
    <property type="term" value="C:protein-DNA complex"/>
    <property type="evidence" value="ECO:0007669"/>
    <property type="project" value="TreeGrafter"/>
</dbReference>
<evidence type="ECO:0000256" key="7">
    <source>
        <dbReference type="PROSITE-ProRule" id="PRU01091"/>
    </source>
</evidence>
<keyword evidence="2" id="KW-0902">Two-component regulatory system</keyword>
<gene>
    <name evidence="10" type="ORF">KIC69_09200</name>
</gene>
<dbReference type="GO" id="GO:0000976">
    <property type="term" value="F:transcription cis-regulatory region binding"/>
    <property type="evidence" value="ECO:0007669"/>
    <property type="project" value="TreeGrafter"/>
</dbReference>
<dbReference type="Gene3D" id="1.10.10.10">
    <property type="entry name" value="Winged helix-like DNA-binding domain superfamily/Winged helix DNA-binding domain"/>
    <property type="match status" value="1"/>
</dbReference>
<evidence type="ECO:0000259" key="9">
    <source>
        <dbReference type="PROSITE" id="PS51755"/>
    </source>
</evidence>
<dbReference type="EMBL" id="JAHAKR010000528">
    <property type="protein sequence ID" value="MBS5830985.1"/>
    <property type="molecule type" value="Genomic_DNA"/>
</dbReference>
<dbReference type="PANTHER" id="PTHR48111">
    <property type="entry name" value="REGULATOR OF RPOS"/>
    <property type="match status" value="1"/>
</dbReference>
<sequence>PISDGLDMTRYIKEISKDTPVIVLSAHSEKETLLKAIDVGVDKYLIKPIMADDLLKTIENVAKSKIETANIIQVANGYSFNKIKRVLIRDGVEISLTKKELAFISLLIKRLGTLVLHDEIKSVVWVGESVTEAAIRTFVKRVRDKVGNNFIKNVPGLGYKIDRRLS</sequence>
<dbReference type="SUPFAM" id="SSF52172">
    <property type="entry name" value="CheY-like"/>
    <property type="match status" value="1"/>
</dbReference>
<dbReference type="PROSITE" id="PS51755">
    <property type="entry name" value="OMPR_PHOB"/>
    <property type="match status" value="1"/>
</dbReference>
<dbReference type="PROSITE" id="PS50110">
    <property type="entry name" value="RESPONSE_REGULATORY"/>
    <property type="match status" value="1"/>
</dbReference>
<keyword evidence="4 7" id="KW-0238">DNA-binding</keyword>
<dbReference type="Pfam" id="PF00486">
    <property type="entry name" value="Trans_reg_C"/>
    <property type="match status" value="1"/>
</dbReference>
<accession>A0A9E1BBX9</accession>
<evidence type="ECO:0000313" key="11">
    <source>
        <dbReference type="Proteomes" id="UP000824019"/>
    </source>
</evidence>
<dbReference type="AlphaFoldDB" id="A0A9E1BBX9"/>
<dbReference type="InterPro" id="IPR036388">
    <property type="entry name" value="WH-like_DNA-bd_sf"/>
</dbReference>
<dbReference type="SMART" id="SM00862">
    <property type="entry name" value="Trans_reg_C"/>
    <property type="match status" value="1"/>
</dbReference>
<dbReference type="GO" id="GO:0006355">
    <property type="term" value="P:regulation of DNA-templated transcription"/>
    <property type="evidence" value="ECO:0007669"/>
    <property type="project" value="InterPro"/>
</dbReference>
<feature type="domain" description="Response regulatory" evidence="8">
    <location>
        <begin position="1"/>
        <end position="62"/>
    </location>
</feature>
<evidence type="ECO:0000256" key="4">
    <source>
        <dbReference type="ARBA" id="ARBA00023125"/>
    </source>
</evidence>
<keyword evidence="3" id="KW-0805">Transcription regulation</keyword>
<dbReference type="InterPro" id="IPR001867">
    <property type="entry name" value="OmpR/PhoB-type_DNA-bd"/>
</dbReference>
<dbReference type="InterPro" id="IPR001789">
    <property type="entry name" value="Sig_transdc_resp-reg_receiver"/>
</dbReference>
<feature type="domain" description="OmpR/PhoB-type" evidence="9">
    <location>
        <begin position="69"/>
        <end position="163"/>
    </location>
</feature>
<evidence type="ECO:0000313" key="10">
    <source>
        <dbReference type="EMBL" id="MBS5830985.1"/>
    </source>
</evidence>
<dbReference type="GO" id="GO:0000156">
    <property type="term" value="F:phosphorelay response regulator activity"/>
    <property type="evidence" value="ECO:0007669"/>
    <property type="project" value="TreeGrafter"/>
</dbReference>
<keyword evidence="5" id="KW-0804">Transcription</keyword>
<dbReference type="CDD" id="cd00383">
    <property type="entry name" value="trans_reg_C"/>
    <property type="match status" value="1"/>
</dbReference>
<comment type="caution">
    <text evidence="6">Lacks conserved residue(s) required for the propagation of feature annotation.</text>
</comment>
<keyword evidence="1" id="KW-0597">Phosphoprotein</keyword>
<dbReference type="GO" id="GO:0005829">
    <property type="term" value="C:cytosol"/>
    <property type="evidence" value="ECO:0007669"/>
    <property type="project" value="TreeGrafter"/>
</dbReference>
<evidence type="ECO:0000256" key="5">
    <source>
        <dbReference type="ARBA" id="ARBA00023163"/>
    </source>
</evidence>
<dbReference type="InterPro" id="IPR011006">
    <property type="entry name" value="CheY-like_superfamily"/>
</dbReference>
<name>A0A9E1BBX9_9BACT</name>
<reference evidence="10" key="1">
    <citation type="submission" date="2021-02" db="EMBL/GenBank/DDBJ databases">
        <title>Infant gut strain persistence is associated with maternal origin, phylogeny, and functional potential including surface adhesion and iron acquisition.</title>
        <authorList>
            <person name="Lou Y.C."/>
        </authorList>
    </citation>
    <scope>NUCLEOTIDE SEQUENCE</scope>
    <source>
        <strain evidence="10">L3_101_000G1_dasL3_101_000G1_concoct_7_sub</strain>
    </source>
</reference>
<evidence type="ECO:0000256" key="6">
    <source>
        <dbReference type="PROSITE-ProRule" id="PRU00169"/>
    </source>
</evidence>
<evidence type="ECO:0000259" key="8">
    <source>
        <dbReference type="PROSITE" id="PS50110"/>
    </source>
</evidence>
<feature type="DNA-binding region" description="OmpR/PhoB-type" evidence="7">
    <location>
        <begin position="69"/>
        <end position="163"/>
    </location>
</feature>
<dbReference type="Gene3D" id="3.40.50.2300">
    <property type="match status" value="1"/>
</dbReference>
<proteinExistence type="predicted"/>
<dbReference type="InterPro" id="IPR039420">
    <property type="entry name" value="WalR-like"/>
</dbReference>
<evidence type="ECO:0000256" key="3">
    <source>
        <dbReference type="ARBA" id="ARBA00023015"/>
    </source>
</evidence>
<feature type="non-terminal residue" evidence="10">
    <location>
        <position position="1"/>
    </location>
</feature>
<evidence type="ECO:0000256" key="2">
    <source>
        <dbReference type="ARBA" id="ARBA00023012"/>
    </source>
</evidence>
<evidence type="ECO:0000256" key="1">
    <source>
        <dbReference type="ARBA" id="ARBA00022553"/>
    </source>
</evidence>